<protein>
    <recommendedName>
        <fullName evidence="8">Mitochondrial ribosomal protein of the large subunit</fullName>
    </recommendedName>
</protein>
<evidence type="ECO:0000256" key="4">
    <source>
        <dbReference type="RuleBase" id="RU000660"/>
    </source>
</evidence>
<organism evidence="6 7">
    <name type="scientific">Scheffersomyces stipitis (strain ATCC 58785 / CBS 6054 / NBRC 10063 / NRRL Y-11545)</name>
    <name type="common">Yeast</name>
    <name type="synonym">Pichia stipitis</name>
    <dbReference type="NCBI Taxonomy" id="322104"/>
    <lineage>
        <taxon>Eukaryota</taxon>
        <taxon>Fungi</taxon>
        <taxon>Dikarya</taxon>
        <taxon>Ascomycota</taxon>
        <taxon>Saccharomycotina</taxon>
        <taxon>Pichiomycetes</taxon>
        <taxon>Debaryomycetaceae</taxon>
        <taxon>Scheffersomyces</taxon>
    </lineage>
</organism>
<evidence type="ECO:0000313" key="7">
    <source>
        <dbReference type="Proteomes" id="UP000002258"/>
    </source>
</evidence>
<dbReference type="InterPro" id="IPR000456">
    <property type="entry name" value="Ribosomal_bL17"/>
</dbReference>
<dbReference type="RefSeq" id="XP_001386091.2">
    <property type="nucleotide sequence ID" value="XM_001386054.1"/>
</dbReference>
<feature type="region of interest" description="Disordered" evidence="5">
    <location>
        <begin position="231"/>
        <end position="251"/>
    </location>
</feature>
<proteinExistence type="inferred from homology"/>
<dbReference type="SUPFAM" id="SSF64263">
    <property type="entry name" value="Prokaryotic ribosomal protein L17"/>
    <property type="match status" value="1"/>
</dbReference>
<dbReference type="InParanoid" id="A3LYY6"/>
<evidence type="ECO:0000256" key="2">
    <source>
        <dbReference type="ARBA" id="ARBA00022980"/>
    </source>
</evidence>
<dbReference type="NCBIfam" id="TIGR00059">
    <property type="entry name" value="L17"/>
    <property type="match status" value="1"/>
</dbReference>
<dbReference type="STRING" id="322104.A3LYY6"/>
<dbReference type="KEGG" id="pic:PICST_62940"/>
<dbReference type="EMBL" id="CP000501">
    <property type="protein sequence ID" value="ABN68062.2"/>
    <property type="molecule type" value="Genomic_DNA"/>
</dbReference>
<sequence length="251" mass="28711">MPSLQKFHANVARHVKSMDKNLTANLIRHEYIVTTRTKAKRVQAKAETFLADALHRNDKIAQDQPINSKIVANRALNFLQPPDKFEVGSKIIQELAPRYQQRRSGFTRIIKLEPRLGEDKAPMSVIELVDSEYEIKFWYTAKIVARLELQGLKVDDITQLNVQKLTKFRPEGEKEFAAAVETCKVEFFKYDPETQQVTDPEALKNLENLPVNLEYYGGDLSGSLVASKRFKTQPRPEKEQAEIPVSPFVAK</sequence>
<keyword evidence="3 4" id="KW-0687">Ribonucleoprotein</keyword>
<name>A3LYY6_PICST</name>
<keyword evidence="7" id="KW-1185">Reference proteome</keyword>
<evidence type="ECO:0008006" key="8">
    <source>
        <dbReference type="Google" id="ProtNLM"/>
    </source>
</evidence>
<dbReference type="OMA" id="HIQTTYA"/>
<dbReference type="Proteomes" id="UP000002258">
    <property type="component" value="Chromosome 7"/>
</dbReference>
<dbReference type="GO" id="GO:0005762">
    <property type="term" value="C:mitochondrial large ribosomal subunit"/>
    <property type="evidence" value="ECO:0007669"/>
    <property type="project" value="TreeGrafter"/>
</dbReference>
<dbReference type="GO" id="GO:0003735">
    <property type="term" value="F:structural constituent of ribosome"/>
    <property type="evidence" value="ECO:0007669"/>
    <property type="project" value="InterPro"/>
</dbReference>
<dbReference type="AlphaFoldDB" id="A3LYY6"/>
<keyword evidence="2 4" id="KW-0689">Ribosomal protein</keyword>
<dbReference type="InterPro" id="IPR036373">
    <property type="entry name" value="Ribosomal_bL17_sf"/>
</dbReference>
<dbReference type="OrthoDB" id="275000at2759"/>
<dbReference type="HOGENOM" id="CLU_074407_1_0_1"/>
<comment type="similarity">
    <text evidence="1 4">Belongs to the bacterial ribosomal protein bL17 family.</text>
</comment>
<dbReference type="PANTHER" id="PTHR14413:SF16">
    <property type="entry name" value="LARGE RIBOSOMAL SUBUNIT PROTEIN BL17M"/>
    <property type="match status" value="1"/>
</dbReference>
<evidence type="ECO:0000256" key="3">
    <source>
        <dbReference type="ARBA" id="ARBA00023274"/>
    </source>
</evidence>
<evidence type="ECO:0000256" key="5">
    <source>
        <dbReference type="SAM" id="MobiDB-lite"/>
    </source>
</evidence>
<dbReference type="PANTHER" id="PTHR14413">
    <property type="entry name" value="RIBOSOMAL PROTEIN L17"/>
    <property type="match status" value="1"/>
</dbReference>
<dbReference type="Gene3D" id="3.90.1030.10">
    <property type="entry name" value="Ribosomal protein L17"/>
    <property type="match status" value="1"/>
</dbReference>
<evidence type="ECO:0000313" key="6">
    <source>
        <dbReference type="EMBL" id="ABN68062.2"/>
    </source>
</evidence>
<dbReference type="GeneID" id="4840657"/>
<dbReference type="FunCoup" id="A3LYY6">
    <property type="interactions" value="677"/>
</dbReference>
<reference evidence="6 7" key="1">
    <citation type="journal article" date="2007" name="Nat. Biotechnol.">
        <title>Genome sequence of the lignocellulose-bioconverting and xylose-fermenting yeast Pichia stipitis.</title>
        <authorList>
            <person name="Jeffries T.W."/>
            <person name="Grigoriev I.V."/>
            <person name="Grimwood J."/>
            <person name="Laplaza J.M."/>
            <person name="Aerts A."/>
            <person name="Salamov A."/>
            <person name="Schmutz J."/>
            <person name="Lindquist E."/>
            <person name="Dehal P."/>
            <person name="Shapiro H."/>
            <person name="Jin Y.S."/>
            <person name="Passoth V."/>
            <person name="Richardson P.M."/>
        </authorList>
    </citation>
    <scope>NUCLEOTIDE SEQUENCE [LARGE SCALE GENOMIC DNA]</scope>
    <source>
        <strain evidence="7">ATCC 58785 / CBS 6054 / NBRC 10063 / NRRL Y-11545</strain>
    </source>
</reference>
<dbReference type="Pfam" id="PF01196">
    <property type="entry name" value="Ribosomal_L17"/>
    <property type="match status" value="1"/>
</dbReference>
<evidence type="ECO:0000256" key="1">
    <source>
        <dbReference type="ARBA" id="ARBA00008777"/>
    </source>
</evidence>
<dbReference type="GO" id="GO:0006412">
    <property type="term" value="P:translation"/>
    <property type="evidence" value="ECO:0007669"/>
    <property type="project" value="InterPro"/>
</dbReference>
<accession>A3LYY6</accession>
<gene>
    <name evidence="6" type="ORF">PICST_62940</name>
</gene>
<dbReference type="eggNOG" id="KOG3280">
    <property type="taxonomic scope" value="Eukaryota"/>
</dbReference>